<protein>
    <recommendedName>
        <fullName evidence="4">Extracellular membrane protein CFEM domain-containing protein</fullName>
    </recommendedName>
</protein>
<keyword evidence="3" id="KW-1185">Reference proteome</keyword>
<gene>
    <name evidence="2" type="ORF">COCHEDRAFT_1159521</name>
</gene>
<keyword evidence="1" id="KW-0732">Signal</keyword>
<dbReference type="EMBL" id="KB445582">
    <property type="protein sequence ID" value="EMD87204.1"/>
    <property type="molecule type" value="Genomic_DNA"/>
</dbReference>
<sequence length="95" mass="10230">MRFIISIFAFSAALASATEMASILDDASPAPAGASPTPVQQICSDFIDRCKQNGDQCSTFCQNAETKELISIYEKFCLKVGEEWTCSGQQPNPGT</sequence>
<dbReference type="HOGENOM" id="CLU_2454396_0_0_1"/>
<evidence type="ECO:0000256" key="1">
    <source>
        <dbReference type="SAM" id="SignalP"/>
    </source>
</evidence>
<organism evidence="2 3">
    <name type="scientific">Cochliobolus heterostrophus (strain C5 / ATCC 48332 / race O)</name>
    <name type="common">Southern corn leaf blight fungus</name>
    <name type="synonym">Bipolaris maydis</name>
    <dbReference type="NCBI Taxonomy" id="701091"/>
    <lineage>
        <taxon>Eukaryota</taxon>
        <taxon>Fungi</taxon>
        <taxon>Dikarya</taxon>
        <taxon>Ascomycota</taxon>
        <taxon>Pezizomycotina</taxon>
        <taxon>Dothideomycetes</taxon>
        <taxon>Pleosporomycetidae</taxon>
        <taxon>Pleosporales</taxon>
        <taxon>Pleosporineae</taxon>
        <taxon>Pleosporaceae</taxon>
        <taxon>Bipolaris</taxon>
    </lineage>
</organism>
<dbReference type="OMA" id="CQNAETK"/>
<dbReference type="Proteomes" id="UP000016936">
    <property type="component" value="Unassembled WGS sequence"/>
</dbReference>
<dbReference type="AlphaFoldDB" id="M2TL38"/>
<evidence type="ECO:0000313" key="2">
    <source>
        <dbReference type="EMBL" id="EMD87204.1"/>
    </source>
</evidence>
<proteinExistence type="predicted"/>
<feature type="signal peptide" evidence="1">
    <location>
        <begin position="1"/>
        <end position="17"/>
    </location>
</feature>
<feature type="chain" id="PRO_5004026870" description="Extracellular membrane protein CFEM domain-containing protein" evidence="1">
    <location>
        <begin position="18"/>
        <end position="95"/>
    </location>
</feature>
<evidence type="ECO:0008006" key="4">
    <source>
        <dbReference type="Google" id="ProtNLM"/>
    </source>
</evidence>
<name>M2TL38_COCH5</name>
<accession>M2TL38</accession>
<reference evidence="2 3" key="1">
    <citation type="journal article" date="2012" name="PLoS Pathog.">
        <title>Diverse lifestyles and strategies of plant pathogenesis encoded in the genomes of eighteen Dothideomycetes fungi.</title>
        <authorList>
            <person name="Ohm R.A."/>
            <person name="Feau N."/>
            <person name="Henrissat B."/>
            <person name="Schoch C.L."/>
            <person name="Horwitz B.A."/>
            <person name="Barry K.W."/>
            <person name="Condon B.J."/>
            <person name="Copeland A.C."/>
            <person name="Dhillon B."/>
            <person name="Glaser F."/>
            <person name="Hesse C.N."/>
            <person name="Kosti I."/>
            <person name="LaButti K."/>
            <person name="Lindquist E.A."/>
            <person name="Lucas S."/>
            <person name="Salamov A.A."/>
            <person name="Bradshaw R.E."/>
            <person name="Ciuffetti L."/>
            <person name="Hamelin R.C."/>
            <person name="Kema G.H.J."/>
            <person name="Lawrence C."/>
            <person name="Scott J.A."/>
            <person name="Spatafora J.W."/>
            <person name="Turgeon B.G."/>
            <person name="de Wit P.J.G.M."/>
            <person name="Zhong S."/>
            <person name="Goodwin S.B."/>
            <person name="Grigoriev I.V."/>
        </authorList>
    </citation>
    <scope>NUCLEOTIDE SEQUENCE [LARGE SCALE GENOMIC DNA]</scope>
    <source>
        <strain evidence="3">C5 / ATCC 48332 / race O</strain>
    </source>
</reference>
<reference evidence="3" key="2">
    <citation type="journal article" date="2013" name="PLoS Genet.">
        <title>Comparative genome structure, secondary metabolite, and effector coding capacity across Cochliobolus pathogens.</title>
        <authorList>
            <person name="Condon B.J."/>
            <person name="Leng Y."/>
            <person name="Wu D."/>
            <person name="Bushley K.E."/>
            <person name="Ohm R.A."/>
            <person name="Otillar R."/>
            <person name="Martin J."/>
            <person name="Schackwitz W."/>
            <person name="Grimwood J."/>
            <person name="MohdZainudin N."/>
            <person name="Xue C."/>
            <person name="Wang R."/>
            <person name="Manning V.A."/>
            <person name="Dhillon B."/>
            <person name="Tu Z.J."/>
            <person name="Steffenson B.J."/>
            <person name="Salamov A."/>
            <person name="Sun H."/>
            <person name="Lowry S."/>
            <person name="LaButti K."/>
            <person name="Han J."/>
            <person name="Copeland A."/>
            <person name="Lindquist E."/>
            <person name="Barry K."/>
            <person name="Schmutz J."/>
            <person name="Baker S.E."/>
            <person name="Ciuffetti L.M."/>
            <person name="Grigoriev I.V."/>
            <person name="Zhong S."/>
            <person name="Turgeon B.G."/>
        </authorList>
    </citation>
    <scope>NUCLEOTIDE SEQUENCE [LARGE SCALE GENOMIC DNA]</scope>
    <source>
        <strain evidence="3">C5 / ATCC 48332 / race O</strain>
    </source>
</reference>
<dbReference type="OrthoDB" id="10361761at2759"/>
<evidence type="ECO:0000313" key="3">
    <source>
        <dbReference type="Proteomes" id="UP000016936"/>
    </source>
</evidence>